<dbReference type="GeneID" id="83198152"/>
<name>A0A9W9PH13_9EURO</name>
<proteinExistence type="predicted"/>
<accession>A0A9W9PH13</accession>
<keyword evidence="5" id="KW-1185">Reference proteome</keyword>
<evidence type="ECO:0000313" key="5">
    <source>
        <dbReference type="Proteomes" id="UP001150941"/>
    </source>
</evidence>
<reference evidence="4" key="1">
    <citation type="submission" date="2022-11" db="EMBL/GenBank/DDBJ databases">
        <authorList>
            <person name="Petersen C."/>
        </authorList>
    </citation>
    <scope>NUCLEOTIDE SEQUENCE</scope>
    <source>
        <strain evidence="4">IBT 19713</strain>
    </source>
</reference>
<keyword evidence="2" id="KW-0809">Transit peptide</keyword>
<dbReference type="InterPro" id="IPR024319">
    <property type="entry name" value="ATPase_expression_mit"/>
</dbReference>
<evidence type="ECO:0000313" key="4">
    <source>
        <dbReference type="EMBL" id="KAJ5246569.1"/>
    </source>
</evidence>
<dbReference type="AlphaFoldDB" id="A0A9W9PH13"/>
<evidence type="ECO:0000256" key="3">
    <source>
        <dbReference type="ARBA" id="ARBA00023128"/>
    </source>
</evidence>
<gene>
    <name evidence="4" type="ORF">N7468_001552</name>
</gene>
<comment type="subcellular location">
    <subcellularLocation>
        <location evidence="1">Mitochondrion</location>
    </subcellularLocation>
</comment>
<dbReference type="Proteomes" id="UP001150941">
    <property type="component" value="Unassembled WGS sequence"/>
</dbReference>
<comment type="caution">
    <text evidence="4">The sequence shown here is derived from an EMBL/GenBank/DDBJ whole genome shotgun (WGS) entry which is preliminary data.</text>
</comment>
<reference evidence="4" key="2">
    <citation type="journal article" date="2023" name="IMA Fungus">
        <title>Comparative genomic study of the Penicillium genus elucidates a diverse pangenome and 15 lateral gene transfer events.</title>
        <authorList>
            <person name="Petersen C."/>
            <person name="Sorensen T."/>
            <person name="Nielsen M.R."/>
            <person name="Sondergaard T.E."/>
            <person name="Sorensen J.L."/>
            <person name="Fitzpatrick D.A."/>
            <person name="Frisvad J.C."/>
            <person name="Nielsen K.L."/>
        </authorList>
    </citation>
    <scope>NUCLEOTIDE SEQUENCE</scope>
    <source>
        <strain evidence="4">IBT 19713</strain>
    </source>
</reference>
<organism evidence="4 5">
    <name type="scientific">Penicillium chermesinum</name>
    <dbReference type="NCBI Taxonomy" id="63820"/>
    <lineage>
        <taxon>Eukaryota</taxon>
        <taxon>Fungi</taxon>
        <taxon>Dikarya</taxon>
        <taxon>Ascomycota</taxon>
        <taxon>Pezizomycotina</taxon>
        <taxon>Eurotiomycetes</taxon>
        <taxon>Eurotiomycetidae</taxon>
        <taxon>Eurotiales</taxon>
        <taxon>Aspergillaceae</taxon>
        <taxon>Penicillium</taxon>
    </lineage>
</organism>
<dbReference type="OrthoDB" id="185373at2759"/>
<evidence type="ECO:0000256" key="2">
    <source>
        <dbReference type="ARBA" id="ARBA00022946"/>
    </source>
</evidence>
<evidence type="ECO:0000256" key="1">
    <source>
        <dbReference type="ARBA" id="ARBA00004173"/>
    </source>
</evidence>
<sequence length="633" mass="72585">MAPADELHVALVNAEVTGVTPEEEAEWTEKFYRTLENAQPDQVMAAMIHPRSAKLVSTLPETVFVEALCLLSPAHFIEPYRDLHHALHPWSTLLAGIKRLENRFDEFTHNLLTIREYRIDGPYAMGLAEYTHLLACAASMGNEALTHKIWHCIFHEGLVPNAACAEYFTEGLVWSHCYDGAPAYRLRPLERHLRNRSFSQWSSWHARVRGPEWAGFGAGRYDVLRFVETMVNGRHRLGQPPDERMYVSLMIAAARMGKTDGIHGVLKTAWNVDVEALKSGELERRPVAVPMERSSALYPGQRLLFGIAHALGTNGDIFGQPRTRGRDKEAASVGQVSSELVRIIFTTMTEEPYNVVPNMLAWRFMMKISMTDGTLDEFKGYAQEAYDLLRRTRARQAEAYELIIRCLQPSLGAAVRQIKREGHDIRTARKHGVLHHTDHFDSPHLSDAISAYEIIRLEVYQQEYLLKRTIFNALQVREWAGTPDEQWYYQERPKMMQEWKDFLPEKIVLTTPDGNKNAPIKRYRNDKNLFAPADTPQLREEVKWDELLAAYPFLDDKKTAPCLRRVFRFRKEPSEKLKKHLLRLRTSSVEYPPDNPLSSKNNPSGELFGRLAALGMLKSPKHSVYRLDDDSLI</sequence>
<dbReference type="Pfam" id="PF12921">
    <property type="entry name" value="ATP13"/>
    <property type="match status" value="1"/>
</dbReference>
<dbReference type="EMBL" id="JAPQKS010000002">
    <property type="protein sequence ID" value="KAJ5246569.1"/>
    <property type="molecule type" value="Genomic_DNA"/>
</dbReference>
<dbReference type="GO" id="GO:0005739">
    <property type="term" value="C:mitochondrion"/>
    <property type="evidence" value="ECO:0007669"/>
    <property type="project" value="UniProtKB-SubCell"/>
</dbReference>
<dbReference type="RefSeq" id="XP_058333990.1">
    <property type="nucleotide sequence ID" value="XM_058470849.1"/>
</dbReference>
<protein>
    <submittedName>
        <fullName evidence="4">Uncharacterized protein</fullName>
    </submittedName>
</protein>
<keyword evidence="3" id="KW-0496">Mitochondrion</keyword>